<dbReference type="Pfam" id="PF10282">
    <property type="entry name" value="Lactonase"/>
    <property type="match status" value="2"/>
</dbReference>
<dbReference type="SUPFAM" id="SSF50974">
    <property type="entry name" value="Nitrous oxide reductase, N-terminal domain"/>
    <property type="match status" value="2"/>
</dbReference>
<dbReference type="PANTHER" id="PTHR47197:SF3">
    <property type="entry name" value="DIHYDRO-HEME D1 DEHYDROGENASE"/>
    <property type="match status" value="1"/>
</dbReference>
<gene>
    <name evidence="1" type="ORF">FHS39_004964</name>
</gene>
<dbReference type="InterPro" id="IPR051200">
    <property type="entry name" value="Host-pathogen_enzymatic-act"/>
</dbReference>
<accession>A0A7W7LSZ3</accession>
<dbReference type="InterPro" id="IPR015943">
    <property type="entry name" value="WD40/YVTN_repeat-like_dom_sf"/>
</dbReference>
<dbReference type="InterPro" id="IPR019405">
    <property type="entry name" value="Lactonase_7-beta_prop"/>
</dbReference>
<dbReference type="PANTHER" id="PTHR47197">
    <property type="entry name" value="PROTEIN NIRF"/>
    <property type="match status" value="1"/>
</dbReference>
<sequence>MSDPNEPLLVAPDWGADALAVVDLAAPERPEVHFPSVGSNPRAVAVSTDGTRAYVVNHDDGTLSVVDLTVPEHPVLRTVPAGNSPCAVVAGLVDDQVCVAAWADGEVVVFDKEGLQGGPPLRVGSGPCALAVAPGGGARRVCVIDETDATVSVVNVSQAGVPSVSRTVCVLGVTRAVAVAPGGRFAYVASRGEGTADGWVTVLDLDADGAVVGDPVPVGAEPRALALSPAGNRLCVANYGSASVSLATVDVESGRVGTPDTVPAGAHPVAVAFAPDGGVIHVVGQTSGVLTAIRTDPLDHTAVALKGVPAGVVFGPDGHHSYVTDQATGQLTVVRAAPRKTAGIPAGEGSKPVNVAVSPDGTWAYAADSASNKVAVLDLSSPAPPAPVPLRGTHKPWDVAIAPDLGFACATSPDSSHLLVLTPAPGKELGSDVTVTPVPLAPGARPYGVAVTPDSRYAVTADSGTATVSLVDPKGGMHTIGAGVVGCQQPTGAAVSKDGKTLYVADFANTGEGLEGGQIAVLSRIEPGQWQQRTVINAATGHLSGPHEMALSPDELRLYVANYRNGKVSVLRRASPEGAWAWHMDIDKDPRMVRPYGLALSPQGTTLYVSSAAGDKGTVEVFAVSADAATHRRTIAVKDEALVPPGLALSPDGRFLYAAVSEKSRDDDQALGTVYGIELDAEGSAMRAIATAPEAYTDRPTGLVCPDDRTVCVVNQGRKDAPVREACRAIITLDTTRLSVSGTKKLPLDKNDEPYSAAVSDDGTLCVANFTSGTVTVFGSQVTPVPVGEPGASQPWDVAVTDDGAYAYVTDRTADSLRCVRLSDRQVTSLDVGRDPMGVTSAPGGGLRAYVANHGSNSISVIGPDDTSPGTPKVVVTWPLPGITKPESVSVSADGAWLFVTTENSGELLMLDTRTGTPRFTVPAGERLTGSAPHPQSAKHLVYLADEAGAAVSVVDTTTLAPLDTTTPLGLDVRQAVGLPTTN</sequence>
<dbReference type="Proteomes" id="UP000556084">
    <property type="component" value="Unassembled WGS sequence"/>
</dbReference>
<dbReference type="InterPro" id="IPR011045">
    <property type="entry name" value="N2O_reductase_N"/>
</dbReference>
<organism evidence="1 2">
    <name type="scientific">Streptomyces olivoverticillatus</name>
    <dbReference type="NCBI Taxonomy" id="66427"/>
    <lineage>
        <taxon>Bacteria</taxon>
        <taxon>Bacillati</taxon>
        <taxon>Actinomycetota</taxon>
        <taxon>Actinomycetes</taxon>
        <taxon>Kitasatosporales</taxon>
        <taxon>Streptomycetaceae</taxon>
        <taxon>Streptomyces</taxon>
    </lineage>
</organism>
<dbReference type="SUPFAM" id="SSF50969">
    <property type="entry name" value="YVTN repeat-like/Quinoprotein amine dehydrogenase"/>
    <property type="match status" value="1"/>
</dbReference>
<dbReference type="Gene3D" id="2.130.10.10">
    <property type="entry name" value="YVTN repeat-like/Quinoprotein amine dehydrogenase"/>
    <property type="match status" value="5"/>
</dbReference>
<keyword evidence="2" id="KW-1185">Reference proteome</keyword>
<protein>
    <submittedName>
        <fullName evidence="1">YVTN family beta-propeller protein</fullName>
    </submittedName>
</protein>
<proteinExistence type="predicted"/>
<reference evidence="1 2" key="1">
    <citation type="submission" date="2020-08" db="EMBL/GenBank/DDBJ databases">
        <title>Genomic Encyclopedia of Type Strains, Phase III (KMG-III): the genomes of soil and plant-associated and newly described type strains.</title>
        <authorList>
            <person name="Whitman W."/>
        </authorList>
    </citation>
    <scope>NUCLEOTIDE SEQUENCE [LARGE SCALE GENOMIC DNA]</scope>
    <source>
        <strain evidence="1 2">CECT 3266</strain>
    </source>
</reference>
<dbReference type="EMBL" id="JACHJH010000010">
    <property type="protein sequence ID" value="MBB4895883.1"/>
    <property type="molecule type" value="Genomic_DNA"/>
</dbReference>
<evidence type="ECO:0000313" key="2">
    <source>
        <dbReference type="Proteomes" id="UP000556084"/>
    </source>
</evidence>
<dbReference type="InterPro" id="IPR011048">
    <property type="entry name" value="Haem_d1_sf"/>
</dbReference>
<dbReference type="AlphaFoldDB" id="A0A7W7LSZ3"/>
<comment type="caution">
    <text evidence="1">The sequence shown here is derived from an EMBL/GenBank/DDBJ whole genome shotgun (WGS) entry which is preliminary data.</text>
</comment>
<evidence type="ECO:0000313" key="1">
    <source>
        <dbReference type="EMBL" id="MBB4895883.1"/>
    </source>
</evidence>
<dbReference type="SUPFAM" id="SSF51004">
    <property type="entry name" value="C-terminal (heme d1) domain of cytochrome cd1-nitrite reductase"/>
    <property type="match status" value="1"/>
</dbReference>
<dbReference type="RefSeq" id="WP_184351678.1">
    <property type="nucleotide sequence ID" value="NZ_JACHJH010000010.1"/>
</dbReference>
<name>A0A7W7LSZ3_9ACTN</name>
<dbReference type="InterPro" id="IPR011044">
    <property type="entry name" value="Quino_amine_DH_bsu"/>
</dbReference>